<feature type="compositionally biased region" description="Basic and acidic residues" evidence="7">
    <location>
        <begin position="786"/>
        <end position="798"/>
    </location>
</feature>
<dbReference type="Gene3D" id="3.30.1680.10">
    <property type="entry name" value="ligand-binding face of the semaphorins, domain 2"/>
    <property type="match status" value="1"/>
</dbReference>
<protein>
    <submittedName>
        <fullName evidence="11">Semaphorin-4E-like protein</fullName>
    </submittedName>
</protein>
<dbReference type="InterPro" id="IPR002165">
    <property type="entry name" value="Plexin_repeat"/>
</dbReference>
<dbReference type="Pfam" id="PF01437">
    <property type="entry name" value="PSI"/>
    <property type="match status" value="1"/>
</dbReference>
<dbReference type="Pfam" id="PF01403">
    <property type="entry name" value="Sema"/>
    <property type="match status" value="1"/>
</dbReference>
<keyword evidence="3 8" id="KW-0472">Membrane</keyword>
<evidence type="ECO:0000256" key="2">
    <source>
        <dbReference type="ARBA" id="ARBA00009492"/>
    </source>
</evidence>
<evidence type="ECO:0000256" key="5">
    <source>
        <dbReference type="ARBA" id="ARBA00023180"/>
    </source>
</evidence>
<evidence type="ECO:0000256" key="7">
    <source>
        <dbReference type="SAM" id="MobiDB-lite"/>
    </source>
</evidence>
<dbReference type="SMART" id="SM00423">
    <property type="entry name" value="PSI"/>
    <property type="match status" value="1"/>
</dbReference>
<dbReference type="GO" id="GO:0030335">
    <property type="term" value="P:positive regulation of cell migration"/>
    <property type="evidence" value="ECO:0007669"/>
    <property type="project" value="TreeGrafter"/>
</dbReference>
<dbReference type="Gene3D" id="2.130.10.10">
    <property type="entry name" value="YVTN repeat-like/Quinoprotein amine dehydrogenase"/>
    <property type="match status" value="1"/>
</dbReference>
<keyword evidence="9" id="KW-0732">Signal</keyword>
<evidence type="ECO:0000256" key="4">
    <source>
        <dbReference type="ARBA" id="ARBA00023157"/>
    </source>
</evidence>
<name>A0AAD3R612_LATJO</name>
<gene>
    <name evidence="11" type="ORF">AKAME5_000864600</name>
</gene>
<evidence type="ECO:0000256" key="1">
    <source>
        <dbReference type="ARBA" id="ARBA00004370"/>
    </source>
</evidence>
<dbReference type="PROSITE" id="PS51004">
    <property type="entry name" value="SEMA"/>
    <property type="match status" value="1"/>
</dbReference>
<keyword evidence="8" id="KW-0812">Transmembrane</keyword>
<dbReference type="InterPro" id="IPR036179">
    <property type="entry name" value="Ig-like_dom_sf"/>
</dbReference>
<dbReference type="GO" id="GO:0007411">
    <property type="term" value="P:axon guidance"/>
    <property type="evidence" value="ECO:0007669"/>
    <property type="project" value="TreeGrafter"/>
</dbReference>
<evidence type="ECO:0000256" key="6">
    <source>
        <dbReference type="PROSITE-ProRule" id="PRU00352"/>
    </source>
</evidence>
<keyword evidence="5" id="KW-0325">Glycoprotein</keyword>
<feature type="signal peptide" evidence="9">
    <location>
        <begin position="1"/>
        <end position="20"/>
    </location>
</feature>
<dbReference type="InterPro" id="IPR015943">
    <property type="entry name" value="WD40/YVTN_repeat-like_dom_sf"/>
</dbReference>
<dbReference type="GO" id="GO:0071526">
    <property type="term" value="P:semaphorin-plexin signaling pathway"/>
    <property type="evidence" value="ECO:0007669"/>
    <property type="project" value="TreeGrafter"/>
</dbReference>
<feature type="domain" description="Sema" evidence="10">
    <location>
        <begin position="26"/>
        <end position="493"/>
    </location>
</feature>
<evidence type="ECO:0000256" key="3">
    <source>
        <dbReference type="ARBA" id="ARBA00023136"/>
    </source>
</evidence>
<keyword evidence="4" id="KW-1015">Disulfide bond</keyword>
<reference evidence="11" key="1">
    <citation type="submission" date="2022-08" db="EMBL/GenBank/DDBJ databases">
        <title>Genome sequencing of akame (Lates japonicus).</title>
        <authorList>
            <person name="Hashiguchi Y."/>
            <person name="Takahashi H."/>
        </authorList>
    </citation>
    <scope>NUCLEOTIDE SEQUENCE</scope>
    <source>
        <strain evidence="11">Kochi</strain>
    </source>
</reference>
<dbReference type="SUPFAM" id="SSF48726">
    <property type="entry name" value="Immunoglobulin"/>
    <property type="match status" value="1"/>
</dbReference>
<dbReference type="InterPro" id="IPR036352">
    <property type="entry name" value="Semap_dom_sf"/>
</dbReference>
<feature type="chain" id="PRO_5042182855" evidence="9">
    <location>
        <begin position="21"/>
        <end position="840"/>
    </location>
</feature>
<organism evidence="11 12">
    <name type="scientific">Lates japonicus</name>
    <name type="common">Japanese lates</name>
    <dbReference type="NCBI Taxonomy" id="270547"/>
    <lineage>
        <taxon>Eukaryota</taxon>
        <taxon>Metazoa</taxon>
        <taxon>Chordata</taxon>
        <taxon>Craniata</taxon>
        <taxon>Vertebrata</taxon>
        <taxon>Euteleostomi</taxon>
        <taxon>Actinopterygii</taxon>
        <taxon>Neopterygii</taxon>
        <taxon>Teleostei</taxon>
        <taxon>Neoteleostei</taxon>
        <taxon>Acanthomorphata</taxon>
        <taxon>Carangaria</taxon>
        <taxon>Carangaria incertae sedis</taxon>
        <taxon>Centropomidae</taxon>
        <taxon>Lates</taxon>
    </lineage>
</organism>
<evidence type="ECO:0000313" key="12">
    <source>
        <dbReference type="Proteomes" id="UP001279410"/>
    </source>
</evidence>
<dbReference type="PANTHER" id="PTHR11036:SF135">
    <property type="entry name" value="SEMAPHORIN 4D ISOFORM X1-RELATED"/>
    <property type="match status" value="1"/>
</dbReference>
<dbReference type="InterPro" id="IPR016201">
    <property type="entry name" value="PSI"/>
</dbReference>
<dbReference type="GO" id="GO:0005886">
    <property type="term" value="C:plasma membrane"/>
    <property type="evidence" value="ECO:0007669"/>
    <property type="project" value="TreeGrafter"/>
</dbReference>
<dbReference type="AlphaFoldDB" id="A0AAD3R612"/>
<dbReference type="GO" id="GO:0030215">
    <property type="term" value="F:semaphorin receptor binding"/>
    <property type="evidence" value="ECO:0007669"/>
    <property type="project" value="InterPro"/>
</dbReference>
<evidence type="ECO:0000256" key="8">
    <source>
        <dbReference type="SAM" id="Phobius"/>
    </source>
</evidence>
<keyword evidence="12" id="KW-1185">Reference proteome</keyword>
<dbReference type="GO" id="GO:0043931">
    <property type="term" value="P:ossification involved in bone maturation"/>
    <property type="evidence" value="ECO:0007669"/>
    <property type="project" value="TreeGrafter"/>
</dbReference>
<dbReference type="SMART" id="SM00630">
    <property type="entry name" value="Sema"/>
    <property type="match status" value="1"/>
</dbReference>
<feature type="transmembrane region" description="Helical" evidence="8">
    <location>
        <begin position="648"/>
        <end position="670"/>
    </location>
</feature>
<dbReference type="SUPFAM" id="SSF101912">
    <property type="entry name" value="Sema domain"/>
    <property type="match status" value="1"/>
</dbReference>
<comment type="caution">
    <text evidence="11">The sequence shown here is derived from an EMBL/GenBank/DDBJ whole genome shotgun (WGS) entry which is preliminary data.</text>
</comment>
<dbReference type="GO" id="GO:0045499">
    <property type="term" value="F:chemorepellent activity"/>
    <property type="evidence" value="ECO:0007669"/>
    <property type="project" value="TreeGrafter"/>
</dbReference>
<feature type="region of interest" description="Disordered" evidence="7">
    <location>
        <begin position="786"/>
        <end position="820"/>
    </location>
</feature>
<dbReference type="InterPro" id="IPR027231">
    <property type="entry name" value="Semaphorin"/>
</dbReference>
<comment type="similarity">
    <text evidence="2">Belongs to the semaphorin family.</text>
</comment>
<feature type="compositionally biased region" description="Polar residues" evidence="7">
    <location>
        <begin position="807"/>
        <end position="820"/>
    </location>
</feature>
<dbReference type="SUPFAM" id="SSF103575">
    <property type="entry name" value="Plexin repeat"/>
    <property type="match status" value="1"/>
</dbReference>
<comment type="subcellular location">
    <subcellularLocation>
        <location evidence="1">Membrane</location>
    </subcellularLocation>
</comment>
<dbReference type="GO" id="GO:0001755">
    <property type="term" value="P:neural crest cell migration"/>
    <property type="evidence" value="ECO:0007669"/>
    <property type="project" value="TreeGrafter"/>
</dbReference>
<evidence type="ECO:0000313" key="11">
    <source>
        <dbReference type="EMBL" id="GLD56280.1"/>
    </source>
</evidence>
<proteinExistence type="inferred from homology"/>
<dbReference type="PANTHER" id="PTHR11036">
    <property type="entry name" value="SEMAPHORIN"/>
    <property type="match status" value="1"/>
</dbReference>
<comment type="caution">
    <text evidence="6">Lacks conserved residue(s) required for the propagation of feature annotation.</text>
</comment>
<dbReference type="EMBL" id="BRZM01000024">
    <property type="protein sequence ID" value="GLD56280.1"/>
    <property type="molecule type" value="Genomic_DNA"/>
</dbReference>
<sequence length="840" mass="92765">MRPPVALFYLLLIIMAESLATSNKPRRSVYFQEMDMKLFKESGFGSLSSLMIRDDIGQLVVGAKGKVLTLSLDDIREKTSEAEWTVSSADVALCQMKGKDRKDCDNFIRTLHTVEDGTMLVCGTNAFNPACDYMTFKNGKLSLEGKKQVGKGKVPFDPYQHFASLMDGNTLYSAASSNFLGTDLLFQRHGENPLKTEMKRSWFNEPTMISISLVEASKNSEDGEDDIVFLFFTESAVEERHDNIQVSRIARVCKSDLGGERTLQKKWTSFLKARLDCQPDDAGSPTLLQDVFLLQDQNNWRDNVFYATFTSNSEASGDCSKSAVCAYKLSDISQVFSGRFLTESESGNWDTYTGEEPFPHPGLCINDEMRAMGVMTSLDLSDKTLLFVKNHPLMEGVVAPITGKPLLVQTGTRFSKIVVDQVTSLDKQQYQVMFIATDSGWLQKAVRFDGEDGRIIEELQLFHTPQPVNFLQLSSKTGQLYSSTSNFAVQVDIRDCSRYTLCHDCLLSRDPHCGWDKIRDQCVSVVGASAGSMIQSLSDGDIRMCPTSDLEKKPAIVHLTVGIMQLLPCSPDTNLPVSWRFFDSILPSGPRYTVLSQGLIFRPSYSDAGLYTCETAETVKGKVHRKTVVQYLVQVQDTNGLVRILKTAVIILAVFSTVLTVHMCIGPLIIHIKAKKQNNIGFHNENSNNNRAITLRRFCHYDRTKDGHMEDSRVHNDYAEGLLMEANTGGDAATEEEQNMDTLSVMSIFTLPEVTVAKVAEEDMKADNGCNAQVVALKSLKTDKSLVSEREAEEEPKAEGPPIIPFSSGTGSAAPHSSDTIINLPDVEAAAGVGGGCQSG</sequence>
<evidence type="ECO:0000256" key="9">
    <source>
        <dbReference type="SAM" id="SignalP"/>
    </source>
</evidence>
<dbReference type="GO" id="GO:0005615">
    <property type="term" value="C:extracellular space"/>
    <property type="evidence" value="ECO:0007669"/>
    <property type="project" value="TreeGrafter"/>
</dbReference>
<dbReference type="Proteomes" id="UP001279410">
    <property type="component" value="Unassembled WGS sequence"/>
</dbReference>
<accession>A0AAD3R612</accession>
<evidence type="ECO:0000259" key="10">
    <source>
        <dbReference type="PROSITE" id="PS51004"/>
    </source>
</evidence>
<dbReference type="InterPro" id="IPR001627">
    <property type="entry name" value="Semap_dom"/>
</dbReference>
<keyword evidence="8" id="KW-1133">Transmembrane helix</keyword>
<dbReference type="GO" id="GO:0000122">
    <property type="term" value="P:negative regulation of transcription by RNA polymerase II"/>
    <property type="evidence" value="ECO:0007669"/>
    <property type="project" value="TreeGrafter"/>
</dbReference>